<keyword evidence="1" id="KW-1133">Transmembrane helix</keyword>
<keyword evidence="1" id="KW-0472">Membrane</keyword>
<dbReference type="RefSeq" id="WP_117004023.1">
    <property type="nucleotide sequence ID" value="NZ_BMJS01000067.1"/>
</dbReference>
<dbReference type="EMBL" id="BMJS01000067">
    <property type="protein sequence ID" value="GGG08329.1"/>
    <property type="molecule type" value="Genomic_DNA"/>
</dbReference>
<name>A0A8J2Z730_9GAMM</name>
<reference evidence="2" key="2">
    <citation type="submission" date="2020-09" db="EMBL/GenBank/DDBJ databases">
        <authorList>
            <person name="Sun Q."/>
            <person name="Zhou Y."/>
        </authorList>
    </citation>
    <scope>NUCLEOTIDE SEQUENCE</scope>
    <source>
        <strain evidence="2">CGMCC 1.15758</strain>
    </source>
</reference>
<protein>
    <submittedName>
        <fullName evidence="2">Uncharacterized protein</fullName>
    </submittedName>
</protein>
<dbReference type="AlphaFoldDB" id="A0A8J2Z730"/>
<keyword evidence="3" id="KW-1185">Reference proteome</keyword>
<evidence type="ECO:0000313" key="3">
    <source>
        <dbReference type="Proteomes" id="UP000636949"/>
    </source>
</evidence>
<comment type="caution">
    <text evidence="2">The sequence shown here is derived from an EMBL/GenBank/DDBJ whole genome shotgun (WGS) entry which is preliminary data.</text>
</comment>
<sequence length="132" mass="15233">MNDNQKERLLKIAETNPELAKDVVDILKQEFQQSNEPIAVKMVKSEEDKIEITVEQKRYATKYIATIVIGVLFSFILGIITIVGSIYDDRFIIMIFAVFGLIVIVIFSSWYFGYKAGMPTIKSFLSRHFKWS</sequence>
<proteinExistence type="predicted"/>
<keyword evidence="1" id="KW-0812">Transmembrane</keyword>
<reference evidence="2" key="1">
    <citation type="journal article" date="2014" name="Int. J. Syst. Evol. Microbiol.">
        <title>Complete genome sequence of Corynebacterium casei LMG S-19264T (=DSM 44701T), isolated from a smear-ripened cheese.</title>
        <authorList>
            <consortium name="US DOE Joint Genome Institute (JGI-PGF)"/>
            <person name="Walter F."/>
            <person name="Albersmeier A."/>
            <person name="Kalinowski J."/>
            <person name="Ruckert C."/>
        </authorList>
    </citation>
    <scope>NUCLEOTIDE SEQUENCE</scope>
    <source>
        <strain evidence="2">CGMCC 1.15758</strain>
    </source>
</reference>
<organism evidence="2 3">
    <name type="scientific">Cysteiniphilum litorale</name>
    <dbReference type="NCBI Taxonomy" id="2056700"/>
    <lineage>
        <taxon>Bacteria</taxon>
        <taxon>Pseudomonadati</taxon>
        <taxon>Pseudomonadota</taxon>
        <taxon>Gammaproteobacteria</taxon>
        <taxon>Thiotrichales</taxon>
        <taxon>Fastidiosibacteraceae</taxon>
        <taxon>Cysteiniphilum</taxon>
    </lineage>
</organism>
<evidence type="ECO:0000256" key="1">
    <source>
        <dbReference type="SAM" id="Phobius"/>
    </source>
</evidence>
<gene>
    <name evidence="2" type="ORF">GCM10010995_27340</name>
</gene>
<dbReference type="OrthoDB" id="5625253at2"/>
<evidence type="ECO:0000313" key="2">
    <source>
        <dbReference type="EMBL" id="GGG08329.1"/>
    </source>
</evidence>
<feature type="transmembrane region" description="Helical" evidence="1">
    <location>
        <begin position="63"/>
        <end position="86"/>
    </location>
</feature>
<accession>A0A8J2Z730</accession>
<feature type="transmembrane region" description="Helical" evidence="1">
    <location>
        <begin position="92"/>
        <end position="112"/>
    </location>
</feature>
<dbReference type="Proteomes" id="UP000636949">
    <property type="component" value="Unassembled WGS sequence"/>
</dbReference>